<gene>
    <name evidence="10 12" type="primary">cysS</name>
    <name evidence="12" type="ORF">MCAN360_0276</name>
</gene>
<evidence type="ECO:0000256" key="8">
    <source>
        <dbReference type="ARBA" id="ARBA00023146"/>
    </source>
</evidence>
<feature type="binding site" evidence="10">
    <location>
        <position position="245"/>
    </location>
    <ligand>
        <name>Zn(2+)</name>
        <dbReference type="ChEBI" id="CHEBI:29105"/>
    </ligand>
</feature>
<feature type="binding site" evidence="10">
    <location>
        <position position="215"/>
    </location>
    <ligand>
        <name>Zn(2+)</name>
        <dbReference type="ChEBI" id="CHEBI:29105"/>
    </ligand>
</feature>
<dbReference type="GO" id="GO:0005524">
    <property type="term" value="F:ATP binding"/>
    <property type="evidence" value="ECO:0007669"/>
    <property type="project" value="UniProtKB-UniRule"/>
</dbReference>
<dbReference type="GO" id="GO:0008270">
    <property type="term" value="F:zinc ion binding"/>
    <property type="evidence" value="ECO:0007669"/>
    <property type="project" value="UniProtKB-UniRule"/>
</dbReference>
<evidence type="ECO:0000256" key="2">
    <source>
        <dbReference type="ARBA" id="ARBA00022598"/>
    </source>
</evidence>
<keyword evidence="6 10" id="KW-0067">ATP-binding</keyword>
<feature type="binding site" evidence="10">
    <location>
        <position position="241"/>
    </location>
    <ligand>
        <name>Zn(2+)</name>
        <dbReference type="ChEBI" id="CHEBI:29105"/>
    </ligand>
</feature>
<dbReference type="HOGENOM" id="CLU_013528_0_0_14"/>
<dbReference type="InterPro" id="IPR032678">
    <property type="entry name" value="tRNA-synt_1_cat_dom"/>
</dbReference>
<dbReference type="Pfam" id="PF01406">
    <property type="entry name" value="tRNA-synt_1e"/>
    <property type="match status" value="1"/>
</dbReference>
<dbReference type="EMBL" id="AP014631">
    <property type="protein sequence ID" value="BAP39493.1"/>
    <property type="molecule type" value="Genomic_DNA"/>
</dbReference>
<dbReference type="PANTHER" id="PTHR10890:SF3">
    <property type="entry name" value="CYSTEINE--TRNA LIGASE, CYTOPLASMIC"/>
    <property type="match status" value="1"/>
</dbReference>
<keyword evidence="13" id="KW-1185">Reference proteome</keyword>
<evidence type="ECO:0000313" key="12">
    <source>
        <dbReference type="EMBL" id="BAP39493.1"/>
    </source>
</evidence>
<dbReference type="AlphaFoldDB" id="A0A077L918"/>
<feature type="domain" description="tRNA synthetases class I catalytic" evidence="11">
    <location>
        <begin position="33"/>
        <end position="319"/>
    </location>
</feature>
<comment type="similarity">
    <text evidence="10">Belongs to the class-I aminoacyl-tRNA synthetase family.</text>
</comment>
<dbReference type="InterPro" id="IPR024909">
    <property type="entry name" value="Cys-tRNA/MSH_ligase"/>
</dbReference>
<dbReference type="HAMAP" id="MF_00041">
    <property type="entry name" value="Cys_tRNA_synth"/>
    <property type="match status" value="1"/>
</dbReference>
<keyword evidence="8 10" id="KW-0030">Aminoacyl-tRNA synthetase</keyword>
<evidence type="ECO:0000256" key="5">
    <source>
        <dbReference type="ARBA" id="ARBA00022833"/>
    </source>
</evidence>
<dbReference type="Proteomes" id="UP000031641">
    <property type="component" value="Chromosome"/>
</dbReference>
<dbReference type="InterPro" id="IPR014729">
    <property type="entry name" value="Rossmann-like_a/b/a_fold"/>
</dbReference>
<proteinExistence type="inferred from homology"/>
<evidence type="ECO:0000313" key="13">
    <source>
        <dbReference type="Proteomes" id="UP000031641"/>
    </source>
</evidence>
<dbReference type="EC" id="6.1.1.16" evidence="10"/>
<evidence type="ECO:0000259" key="11">
    <source>
        <dbReference type="Pfam" id="PF01406"/>
    </source>
</evidence>
<feature type="binding site" evidence="10">
    <location>
        <position position="276"/>
    </location>
    <ligand>
        <name>ATP</name>
        <dbReference type="ChEBI" id="CHEBI:30616"/>
    </ligand>
</feature>
<keyword evidence="10" id="KW-0963">Cytoplasm</keyword>
<organism evidence="12 13">
    <name type="scientific">Metamycoplasma canadense</name>
    <dbReference type="NCBI Taxonomy" id="29554"/>
    <lineage>
        <taxon>Bacteria</taxon>
        <taxon>Bacillati</taxon>
        <taxon>Mycoplasmatota</taxon>
        <taxon>Mycoplasmoidales</taxon>
        <taxon>Metamycoplasmataceae</taxon>
        <taxon>Metamycoplasma</taxon>
    </lineage>
</organism>
<evidence type="ECO:0000256" key="9">
    <source>
        <dbReference type="ARBA" id="ARBA00047398"/>
    </source>
</evidence>
<dbReference type="PRINTS" id="PR00983">
    <property type="entry name" value="TRNASYNTHCYS"/>
</dbReference>
<feature type="binding site" evidence="10">
    <location>
        <position position="37"/>
    </location>
    <ligand>
        <name>Zn(2+)</name>
        <dbReference type="ChEBI" id="CHEBI:29105"/>
    </ligand>
</feature>
<dbReference type="KEGG" id="mcan:MCAN360_0276"/>
<dbReference type="GO" id="GO:0005829">
    <property type="term" value="C:cytosol"/>
    <property type="evidence" value="ECO:0007669"/>
    <property type="project" value="TreeGrafter"/>
</dbReference>
<keyword evidence="3 10" id="KW-0479">Metal-binding</keyword>
<keyword evidence="5 10" id="KW-0862">Zinc</keyword>
<comment type="subcellular location">
    <subcellularLocation>
        <location evidence="10">Cytoplasm</location>
    </subcellularLocation>
</comment>
<evidence type="ECO:0000256" key="4">
    <source>
        <dbReference type="ARBA" id="ARBA00022741"/>
    </source>
</evidence>
<comment type="catalytic activity">
    <reaction evidence="9 10">
        <text>tRNA(Cys) + L-cysteine + ATP = L-cysteinyl-tRNA(Cys) + AMP + diphosphate</text>
        <dbReference type="Rhea" id="RHEA:17773"/>
        <dbReference type="Rhea" id="RHEA-COMP:9661"/>
        <dbReference type="Rhea" id="RHEA-COMP:9679"/>
        <dbReference type="ChEBI" id="CHEBI:30616"/>
        <dbReference type="ChEBI" id="CHEBI:33019"/>
        <dbReference type="ChEBI" id="CHEBI:35235"/>
        <dbReference type="ChEBI" id="CHEBI:78442"/>
        <dbReference type="ChEBI" id="CHEBI:78517"/>
        <dbReference type="ChEBI" id="CHEBI:456215"/>
        <dbReference type="EC" id="6.1.1.16"/>
    </reaction>
</comment>
<name>A0A077L918_9BACT</name>
<keyword evidence="4 10" id="KW-0547">Nucleotide-binding</keyword>
<keyword evidence="7 10" id="KW-0648">Protein biosynthesis</keyword>
<dbReference type="NCBIfam" id="TIGR00435">
    <property type="entry name" value="cysS"/>
    <property type="match status" value="1"/>
</dbReference>
<feature type="short sequence motif" description="'KMSKS' region" evidence="10">
    <location>
        <begin position="273"/>
        <end position="277"/>
    </location>
</feature>
<evidence type="ECO:0000256" key="7">
    <source>
        <dbReference type="ARBA" id="ARBA00022917"/>
    </source>
</evidence>
<evidence type="ECO:0000256" key="3">
    <source>
        <dbReference type="ARBA" id="ARBA00022723"/>
    </source>
</evidence>
<dbReference type="PANTHER" id="PTHR10890">
    <property type="entry name" value="CYSTEINYL-TRNA SYNTHETASE"/>
    <property type="match status" value="1"/>
</dbReference>
<dbReference type="InterPro" id="IPR015803">
    <property type="entry name" value="Cys-tRNA-ligase"/>
</dbReference>
<comment type="subunit">
    <text evidence="1 10">Monomer.</text>
</comment>
<feature type="short sequence motif" description="'HIGH' region" evidence="10">
    <location>
        <begin position="39"/>
        <end position="49"/>
    </location>
</feature>
<accession>A0A077L918</accession>
<evidence type="ECO:0000256" key="10">
    <source>
        <dbReference type="HAMAP-Rule" id="MF_00041"/>
    </source>
</evidence>
<evidence type="ECO:0000256" key="6">
    <source>
        <dbReference type="ARBA" id="ARBA00022840"/>
    </source>
</evidence>
<protein>
    <recommendedName>
        <fullName evidence="10">Cysteine--tRNA ligase</fullName>
        <ecNumber evidence="10">6.1.1.16</ecNumber>
    </recommendedName>
    <alternativeName>
        <fullName evidence="10">Cysteinyl-tRNA synthetase</fullName>
        <shortName evidence="10">CysRS</shortName>
    </alternativeName>
</protein>
<comment type="cofactor">
    <cofactor evidence="10">
        <name>Zn(2+)</name>
        <dbReference type="ChEBI" id="CHEBI:29105"/>
    </cofactor>
    <text evidence="10">Binds 1 zinc ion per subunit.</text>
</comment>
<dbReference type="GO" id="GO:0004817">
    <property type="term" value="F:cysteine-tRNA ligase activity"/>
    <property type="evidence" value="ECO:0007669"/>
    <property type="project" value="UniProtKB-UniRule"/>
</dbReference>
<evidence type="ECO:0000256" key="1">
    <source>
        <dbReference type="ARBA" id="ARBA00011245"/>
    </source>
</evidence>
<dbReference type="STRING" id="29554.MCAN360_0276"/>
<sequence>MNWTYNNFFCRFHNLILYYKLYFLVYNDWDMKKYYLCGPTVYNYPHIGNLRSTVTFDIMIRAQRYLGEEIFYLNNITDIDDKIIKKAIQENKTEFEISKKYEEYYLDLFRIFNLELPNKIVRVTDSLNDMYEYIQEMLDKKVAYQVRGNVFFDVLKFKDVYGSISKQKIDNLISEENNDFGKRNKFDFTLWKDTTNGIKFKSPFGDGRPGWHTECSCFISKYFNGETIDIHGGGIDLIFPHHENENIQHYSIYNKPISKKWLHFGTLNYKNQKMSKSIGNIIFPHDFLRKYDTDTYKLLMLTTNYAKPINLTDELLESNQALINKFKLLNNQVQLKNINDNVDSKKITEVIKYIANLNFSSAYKEIIQLSKNEINFKTFLKIMAILGFSFPKIKLTDKDKKDYQQWQSLLKDKKFNEADLLRDILKERKII</sequence>
<keyword evidence="2 10" id="KW-0436">Ligase</keyword>
<dbReference type="SUPFAM" id="SSF52374">
    <property type="entry name" value="Nucleotidylyl transferase"/>
    <property type="match status" value="1"/>
</dbReference>
<dbReference type="GO" id="GO:0006423">
    <property type="term" value="P:cysteinyl-tRNA aminoacylation"/>
    <property type="evidence" value="ECO:0007669"/>
    <property type="project" value="UniProtKB-UniRule"/>
</dbReference>
<reference evidence="13" key="1">
    <citation type="journal article" date="2014" name="Genome Announc.">
        <title>Complete Genome Sequence of Mycoplasma canadense Strain HAZ 360_1 from Bovine Mastitic Milk in Japan.</title>
        <authorList>
            <person name="Hata E."/>
        </authorList>
    </citation>
    <scope>NUCLEOTIDE SEQUENCE [LARGE SCALE GENOMIC DNA]</scope>
    <source>
        <strain evidence="13">HAZ360_1</strain>
    </source>
</reference>
<dbReference type="Gene3D" id="3.40.50.620">
    <property type="entry name" value="HUPs"/>
    <property type="match status" value="1"/>
</dbReference>